<protein>
    <recommendedName>
        <fullName evidence="3">Xylanolytic transcriptional activator regulatory domain-containing protein</fullName>
    </recommendedName>
</protein>
<dbReference type="OrthoDB" id="3548654at2759"/>
<dbReference type="AlphaFoldDB" id="A0A9P5H7A1"/>
<evidence type="ECO:0000313" key="5">
    <source>
        <dbReference type="Proteomes" id="UP000722485"/>
    </source>
</evidence>
<dbReference type="GO" id="GO:0003700">
    <property type="term" value="F:DNA-binding transcription factor activity"/>
    <property type="evidence" value="ECO:0007669"/>
    <property type="project" value="InterPro"/>
</dbReference>
<sequence>MPALTPPGTSQEQQSEQTLPESAIDPTLDRVEPAFQQNPLVDNDYTFAQANGRYWYMGPSSSWAFCRRVLSLVGKHLPDAGCEPAPWHLDGSAFKMQRRPLGPDEAPDVSNLPPSDYALFLVKTATFYLGPLANIIDEQQFLRNMRELYQDAPTKAKRCRHWYAQFLLMLAFGKAFLGNGGKSDKPPGFNYASRAMSLLPDLAEIDNDPVVAAQALTLAAIYFQSVDMRVPAFQHIGQALRICVLAGMHRHMREDVVGVELSKRCHIVFWIVYMLDLDWAALIGATSSIRDEDITTKLPSQMDDSLNALTMTLQVRLSRLTTRILTTVYGVGKNFDGTLLTDTQSILRNLAEVARDLNGLISTYFQDSISKASRTATRLILGYHHSCVDSAQTVLSTLRALADEDLLESFLPFQVEYASSSAFLLHLITVICPYLLHDDSWRDDINYILDTMIAKGSLVAPLRKVELSQLEQKLSSFTPASDLPDFPESSHIDDDLQHQVQGEHEHEEHSIIDETGWDHFAANAMAGLSPRELLDLAEQLDVDCLLYPPEL</sequence>
<feature type="region of interest" description="Disordered" evidence="2">
    <location>
        <begin position="1"/>
        <end position="23"/>
    </location>
</feature>
<feature type="compositionally biased region" description="Polar residues" evidence="2">
    <location>
        <begin position="7"/>
        <end position="20"/>
    </location>
</feature>
<dbReference type="InterPro" id="IPR050987">
    <property type="entry name" value="AtrR-like"/>
</dbReference>
<dbReference type="GO" id="GO:0003677">
    <property type="term" value="F:DNA binding"/>
    <property type="evidence" value="ECO:0007669"/>
    <property type="project" value="InterPro"/>
</dbReference>
<keyword evidence="1" id="KW-0539">Nucleus</keyword>
<keyword evidence="5" id="KW-1185">Reference proteome</keyword>
<evidence type="ECO:0000259" key="3">
    <source>
        <dbReference type="SMART" id="SM00906"/>
    </source>
</evidence>
<proteinExistence type="predicted"/>
<evidence type="ECO:0000256" key="1">
    <source>
        <dbReference type="ARBA" id="ARBA00023242"/>
    </source>
</evidence>
<comment type="caution">
    <text evidence="4">The sequence shown here is derived from an EMBL/GenBank/DDBJ whole genome shotgun (WGS) entry which is preliminary data.</text>
</comment>
<dbReference type="GO" id="GO:0006351">
    <property type="term" value="P:DNA-templated transcription"/>
    <property type="evidence" value="ECO:0007669"/>
    <property type="project" value="InterPro"/>
</dbReference>
<name>A0A9P5H7A1_9HYPO</name>
<evidence type="ECO:0000313" key="4">
    <source>
        <dbReference type="EMBL" id="KAF7547995.1"/>
    </source>
</evidence>
<evidence type="ECO:0000256" key="2">
    <source>
        <dbReference type="SAM" id="MobiDB-lite"/>
    </source>
</evidence>
<dbReference type="GO" id="GO:0008270">
    <property type="term" value="F:zinc ion binding"/>
    <property type="evidence" value="ECO:0007669"/>
    <property type="project" value="InterPro"/>
</dbReference>
<dbReference type="Pfam" id="PF04082">
    <property type="entry name" value="Fungal_trans"/>
    <property type="match status" value="1"/>
</dbReference>
<dbReference type="PANTHER" id="PTHR46910:SF32">
    <property type="entry name" value="TRANSCRIPTION FACTOR DOMAIN-CONTAINING PROTEIN-RELATED"/>
    <property type="match status" value="1"/>
</dbReference>
<gene>
    <name evidence="4" type="ORF">G7Z17_g7334</name>
</gene>
<dbReference type="SMART" id="SM00906">
    <property type="entry name" value="Fungal_trans"/>
    <property type="match status" value="1"/>
</dbReference>
<reference evidence="4" key="1">
    <citation type="submission" date="2020-03" db="EMBL/GenBank/DDBJ databases">
        <title>Draft Genome Sequence of Cylindrodendrum hubeiense.</title>
        <authorList>
            <person name="Buettner E."/>
            <person name="Kellner H."/>
        </authorList>
    </citation>
    <scope>NUCLEOTIDE SEQUENCE</scope>
    <source>
        <strain evidence="4">IHI 201604</strain>
    </source>
</reference>
<organism evidence="4 5">
    <name type="scientific">Cylindrodendrum hubeiense</name>
    <dbReference type="NCBI Taxonomy" id="595255"/>
    <lineage>
        <taxon>Eukaryota</taxon>
        <taxon>Fungi</taxon>
        <taxon>Dikarya</taxon>
        <taxon>Ascomycota</taxon>
        <taxon>Pezizomycotina</taxon>
        <taxon>Sordariomycetes</taxon>
        <taxon>Hypocreomycetidae</taxon>
        <taxon>Hypocreales</taxon>
        <taxon>Nectriaceae</taxon>
        <taxon>Cylindrodendrum</taxon>
    </lineage>
</organism>
<dbReference type="EMBL" id="JAANBB010000161">
    <property type="protein sequence ID" value="KAF7547995.1"/>
    <property type="molecule type" value="Genomic_DNA"/>
</dbReference>
<dbReference type="InterPro" id="IPR007219">
    <property type="entry name" value="XnlR_reg_dom"/>
</dbReference>
<accession>A0A9P5H7A1</accession>
<dbReference type="Proteomes" id="UP000722485">
    <property type="component" value="Unassembled WGS sequence"/>
</dbReference>
<feature type="domain" description="Xylanolytic transcriptional activator regulatory" evidence="3">
    <location>
        <begin position="232"/>
        <end position="305"/>
    </location>
</feature>
<dbReference type="PANTHER" id="PTHR46910">
    <property type="entry name" value="TRANSCRIPTION FACTOR PDR1"/>
    <property type="match status" value="1"/>
</dbReference>
<dbReference type="CDD" id="cd12148">
    <property type="entry name" value="fungal_TF_MHR"/>
    <property type="match status" value="1"/>
</dbReference>